<evidence type="ECO:0000313" key="1">
    <source>
        <dbReference type="EMBL" id="CAL0303090.1"/>
    </source>
</evidence>
<protein>
    <submittedName>
        <fullName evidence="1">Uncharacterized protein</fullName>
    </submittedName>
</protein>
<reference evidence="1 2" key="1">
    <citation type="submission" date="2024-03" db="EMBL/GenBank/DDBJ databases">
        <authorList>
            <person name="Martinez-Hernandez J."/>
        </authorList>
    </citation>
    <scope>NUCLEOTIDE SEQUENCE [LARGE SCALE GENOMIC DNA]</scope>
</reference>
<comment type="caution">
    <text evidence="1">The sequence shown here is derived from an EMBL/GenBank/DDBJ whole genome shotgun (WGS) entry which is preliminary data.</text>
</comment>
<dbReference type="Proteomes" id="UP001497480">
    <property type="component" value="Unassembled WGS sequence"/>
</dbReference>
<sequence>MEKYECHHYKAFFGFNNIDNFDYLTKIDESEFEKFNLSVLRSLHLSSPRVPTIEIEDVAKMGVVDSISSGGVSDWGSIFTLENSTLKHAQSLYMNSFLF</sequence>
<name>A0AAV1W1D4_LUPLU</name>
<dbReference type="AlphaFoldDB" id="A0AAV1W1D4"/>
<keyword evidence="2" id="KW-1185">Reference proteome</keyword>
<evidence type="ECO:0000313" key="2">
    <source>
        <dbReference type="Proteomes" id="UP001497480"/>
    </source>
</evidence>
<accession>A0AAV1W1D4</accession>
<gene>
    <name evidence="1" type="ORF">LLUT_LOCUS4150</name>
</gene>
<proteinExistence type="predicted"/>
<dbReference type="EMBL" id="CAXHTB010000003">
    <property type="protein sequence ID" value="CAL0303090.1"/>
    <property type="molecule type" value="Genomic_DNA"/>
</dbReference>
<organism evidence="1 2">
    <name type="scientific">Lupinus luteus</name>
    <name type="common">European yellow lupine</name>
    <dbReference type="NCBI Taxonomy" id="3873"/>
    <lineage>
        <taxon>Eukaryota</taxon>
        <taxon>Viridiplantae</taxon>
        <taxon>Streptophyta</taxon>
        <taxon>Embryophyta</taxon>
        <taxon>Tracheophyta</taxon>
        <taxon>Spermatophyta</taxon>
        <taxon>Magnoliopsida</taxon>
        <taxon>eudicotyledons</taxon>
        <taxon>Gunneridae</taxon>
        <taxon>Pentapetalae</taxon>
        <taxon>rosids</taxon>
        <taxon>fabids</taxon>
        <taxon>Fabales</taxon>
        <taxon>Fabaceae</taxon>
        <taxon>Papilionoideae</taxon>
        <taxon>50 kb inversion clade</taxon>
        <taxon>genistoids sensu lato</taxon>
        <taxon>core genistoids</taxon>
        <taxon>Genisteae</taxon>
        <taxon>Lupinus</taxon>
    </lineage>
</organism>